<feature type="region of interest" description="Disordered" evidence="1">
    <location>
        <begin position="190"/>
        <end position="212"/>
    </location>
</feature>
<sequence length="212" mass="23546">MTGVIDKVVIINWALTDIGAFATFSVDGDDDLSGQIQRTWQRCVDHCFGLADWKFCKQTFKLTRTGRQPVNGWPHEFALPGGRIGDPLKVMTDPRSRQPCRNFDLEGDFLYAEAMDIWVTIKVERDPEHWDPAFRTAFTAALAGYLAVPVTQNTNLRDEQFKLAFGTPSKEGTGGMFGRLMAQNKAAAPIGQPLSDQNPLTLAGSGPWHGRF</sequence>
<dbReference type="Proteomes" id="UP000559404">
    <property type="component" value="Unassembled WGS sequence"/>
</dbReference>
<organism evidence="2 3">
    <name type="scientific">Stappia taiwanensis</name>
    <dbReference type="NCBI Taxonomy" id="992267"/>
    <lineage>
        <taxon>Bacteria</taxon>
        <taxon>Pseudomonadati</taxon>
        <taxon>Pseudomonadota</taxon>
        <taxon>Alphaproteobacteria</taxon>
        <taxon>Hyphomicrobiales</taxon>
        <taxon>Stappiaceae</taxon>
        <taxon>Stappia</taxon>
    </lineage>
</organism>
<evidence type="ECO:0000256" key="1">
    <source>
        <dbReference type="SAM" id="MobiDB-lite"/>
    </source>
</evidence>
<reference evidence="2 3" key="2">
    <citation type="submission" date="2020-08" db="EMBL/GenBank/DDBJ databases">
        <title>Stappia taiwanensis sp. nov., isolated from a coastal thermal spring.</title>
        <authorList>
            <person name="Kampfer P."/>
        </authorList>
    </citation>
    <scope>NUCLEOTIDE SEQUENCE [LARGE SCALE GENOMIC DNA]</scope>
    <source>
        <strain evidence="2 3">DSM 23284</strain>
    </source>
</reference>
<comment type="caution">
    <text evidence="2">The sequence shown here is derived from an EMBL/GenBank/DDBJ whole genome shotgun (WGS) entry which is preliminary data.</text>
</comment>
<evidence type="ECO:0000313" key="3">
    <source>
        <dbReference type="Proteomes" id="UP000559404"/>
    </source>
</evidence>
<keyword evidence="3" id="KW-1185">Reference proteome</keyword>
<accession>A0A838Y3U7</accession>
<gene>
    <name evidence="2" type="ORF">H1W37_19475</name>
</gene>
<dbReference type="RefSeq" id="WP_181762042.1">
    <property type="nucleotide sequence ID" value="NZ_BMCR01000001.1"/>
</dbReference>
<dbReference type="AlphaFoldDB" id="A0A838Y3U7"/>
<dbReference type="EMBL" id="JACEON010000026">
    <property type="protein sequence ID" value="MBA4613844.1"/>
    <property type="molecule type" value="Genomic_DNA"/>
</dbReference>
<reference evidence="2 3" key="1">
    <citation type="submission" date="2020-07" db="EMBL/GenBank/DDBJ databases">
        <authorList>
            <person name="Li M."/>
        </authorList>
    </citation>
    <scope>NUCLEOTIDE SEQUENCE [LARGE SCALE GENOMIC DNA]</scope>
    <source>
        <strain evidence="2 3">DSM 23284</strain>
    </source>
</reference>
<evidence type="ECO:0000313" key="2">
    <source>
        <dbReference type="EMBL" id="MBA4613844.1"/>
    </source>
</evidence>
<protein>
    <submittedName>
        <fullName evidence="2">Uncharacterized protein</fullName>
    </submittedName>
</protein>
<name>A0A838Y3U7_9HYPH</name>
<proteinExistence type="predicted"/>